<evidence type="ECO:0000256" key="10">
    <source>
        <dbReference type="ARBA" id="ARBA00033150"/>
    </source>
</evidence>
<evidence type="ECO:0000256" key="3">
    <source>
        <dbReference type="ARBA" id="ARBA00022448"/>
    </source>
</evidence>
<gene>
    <name evidence="13" type="primary">MIA40</name>
    <name evidence="13" type="ORF">H4R18_003270</name>
</gene>
<keyword evidence="5" id="KW-0560">Oxidoreductase</keyword>
<evidence type="ECO:0000256" key="11">
    <source>
        <dbReference type="SAM" id="MobiDB-lite"/>
    </source>
</evidence>
<dbReference type="Pfam" id="PF06747">
    <property type="entry name" value="CHCH"/>
    <property type="match status" value="1"/>
</dbReference>
<evidence type="ECO:0000256" key="6">
    <source>
        <dbReference type="ARBA" id="ARBA00023010"/>
    </source>
</evidence>
<evidence type="ECO:0000256" key="7">
    <source>
        <dbReference type="ARBA" id="ARBA00023128"/>
    </source>
</evidence>
<keyword evidence="8" id="KW-1015">Disulfide bond</keyword>
<evidence type="ECO:0000256" key="9">
    <source>
        <dbReference type="ARBA" id="ARBA00023284"/>
    </source>
</evidence>
<dbReference type="InterPro" id="IPR010625">
    <property type="entry name" value="CHCH"/>
</dbReference>
<dbReference type="PROSITE" id="PS51808">
    <property type="entry name" value="CHCH"/>
    <property type="match status" value="1"/>
</dbReference>
<dbReference type="GO" id="GO:0015035">
    <property type="term" value="F:protein-disulfide reductase activity"/>
    <property type="evidence" value="ECO:0007669"/>
    <property type="project" value="InterPro"/>
</dbReference>
<comment type="subcellular location">
    <subcellularLocation>
        <location evidence="1">Mitochondrion inner membrane</location>
        <topology evidence="1">Single-pass type II membrane protein</topology>
        <orientation evidence="1">Intermembrane side</orientation>
    </subcellularLocation>
</comment>
<feature type="compositionally biased region" description="Acidic residues" evidence="11">
    <location>
        <begin position="128"/>
        <end position="146"/>
    </location>
</feature>
<keyword evidence="9" id="KW-0676">Redox-active center</keyword>
<evidence type="ECO:0000256" key="8">
    <source>
        <dbReference type="ARBA" id="ARBA00023157"/>
    </source>
</evidence>
<evidence type="ECO:0000256" key="1">
    <source>
        <dbReference type="ARBA" id="ARBA00004164"/>
    </source>
</evidence>
<name>A0A9W8HEA4_9FUNG</name>
<feature type="region of interest" description="Disordered" evidence="11">
    <location>
        <begin position="128"/>
        <end position="162"/>
    </location>
</feature>
<reference evidence="13" key="1">
    <citation type="submission" date="2022-07" db="EMBL/GenBank/DDBJ databases">
        <title>Phylogenomic reconstructions and comparative analyses of Kickxellomycotina fungi.</title>
        <authorList>
            <person name="Reynolds N.K."/>
            <person name="Stajich J.E."/>
            <person name="Barry K."/>
            <person name="Grigoriev I.V."/>
            <person name="Crous P."/>
            <person name="Smith M.E."/>
        </authorList>
    </citation>
    <scope>NUCLEOTIDE SEQUENCE</scope>
    <source>
        <strain evidence="13">NBRC 105414</strain>
    </source>
</reference>
<dbReference type="Gene3D" id="1.10.287.2900">
    <property type="match status" value="1"/>
</dbReference>
<keyword evidence="3" id="KW-0813">Transport</keyword>
<sequence length="162" mass="16630">MSSSDSRIDTADLGRAPDDAQPGSDGTRLDDGTPPPPPPPPPQPQQGGGDGDGGGMDNAQAQAFNPETGEINWDCPCLGGMAQGPCGEEFKAAFSCFVYSEGEPKGIDCIESFKAMQDCFRAHPEVYADEIGDDDDDDDDETDLEAGADPKAGAGAGSGSTL</sequence>
<evidence type="ECO:0000256" key="4">
    <source>
        <dbReference type="ARBA" id="ARBA00022927"/>
    </source>
</evidence>
<feature type="compositionally biased region" description="Basic and acidic residues" evidence="11">
    <location>
        <begin position="1"/>
        <end position="18"/>
    </location>
</feature>
<feature type="region of interest" description="Disordered" evidence="11">
    <location>
        <begin position="1"/>
        <end position="74"/>
    </location>
</feature>
<evidence type="ECO:0000313" key="13">
    <source>
        <dbReference type="EMBL" id="KAJ2780758.1"/>
    </source>
</evidence>
<feature type="compositionally biased region" description="Gly residues" evidence="11">
    <location>
        <begin position="46"/>
        <end position="56"/>
    </location>
</feature>
<accession>A0A9W8HEA4</accession>
<feature type="compositionally biased region" description="Pro residues" evidence="11">
    <location>
        <begin position="33"/>
        <end position="44"/>
    </location>
</feature>
<dbReference type="Proteomes" id="UP001140217">
    <property type="component" value="Unassembled WGS sequence"/>
</dbReference>
<evidence type="ECO:0000256" key="2">
    <source>
        <dbReference type="ARBA" id="ARBA00013714"/>
    </source>
</evidence>
<dbReference type="GO" id="GO:0005758">
    <property type="term" value="C:mitochondrial intermembrane space"/>
    <property type="evidence" value="ECO:0007669"/>
    <property type="project" value="TreeGrafter"/>
</dbReference>
<keyword evidence="7" id="KW-0496">Mitochondrion</keyword>
<evidence type="ECO:0000259" key="12">
    <source>
        <dbReference type="Pfam" id="PF06747"/>
    </source>
</evidence>
<organism evidence="13 14">
    <name type="scientific">Coemansia javaensis</name>
    <dbReference type="NCBI Taxonomy" id="2761396"/>
    <lineage>
        <taxon>Eukaryota</taxon>
        <taxon>Fungi</taxon>
        <taxon>Fungi incertae sedis</taxon>
        <taxon>Zoopagomycota</taxon>
        <taxon>Kickxellomycotina</taxon>
        <taxon>Kickxellomycetes</taxon>
        <taxon>Kickxellales</taxon>
        <taxon>Kickxellaceae</taxon>
        <taxon>Coemansia</taxon>
    </lineage>
</organism>
<keyword evidence="6" id="KW-0811">Translocation</keyword>
<feature type="domain" description="CHCH" evidence="12">
    <location>
        <begin position="86"/>
        <end position="121"/>
    </location>
</feature>
<dbReference type="GO" id="GO:0045041">
    <property type="term" value="P:protein import into mitochondrial intermembrane space"/>
    <property type="evidence" value="ECO:0007669"/>
    <property type="project" value="InterPro"/>
</dbReference>
<proteinExistence type="predicted"/>
<dbReference type="PANTHER" id="PTHR21622:SF0">
    <property type="entry name" value="COILED-COIL-HELIX-COILED-COIL-HELIX DOMAIN CONTAINING 4"/>
    <property type="match status" value="1"/>
</dbReference>
<evidence type="ECO:0000256" key="5">
    <source>
        <dbReference type="ARBA" id="ARBA00023002"/>
    </source>
</evidence>
<dbReference type="EMBL" id="JANBUL010000126">
    <property type="protein sequence ID" value="KAJ2780758.1"/>
    <property type="molecule type" value="Genomic_DNA"/>
</dbReference>
<comment type="caution">
    <text evidence="13">The sequence shown here is derived from an EMBL/GenBank/DDBJ whole genome shotgun (WGS) entry which is preliminary data.</text>
</comment>
<dbReference type="OrthoDB" id="7481291at2759"/>
<keyword evidence="14" id="KW-1185">Reference proteome</keyword>
<evidence type="ECO:0000313" key="14">
    <source>
        <dbReference type="Proteomes" id="UP001140217"/>
    </source>
</evidence>
<dbReference type="PANTHER" id="PTHR21622">
    <property type="entry name" value="COILED-COIL-HELIX-COILED-COIL-HELIX DOMAIN CONTAINING 4"/>
    <property type="match status" value="1"/>
</dbReference>
<dbReference type="GO" id="GO:0005743">
    <property type="term" value="C:mitochondrial inner membrane"/>
    <property type="evidence" value="ECO:0007669"/>
    <property type="project" value="UniProtKB-SubCell"/>
</dbReference>
<keyword evidence="4" id="KW-0653">Protein transport</keyword>
<dbReference type="InterPro" id="IPR039289">
    <property type="entry name" value="CHCHD4"/>
</dbReference>
<dbReference type="AlphaFoldDB" id="A0A9W8HEA4"/>
<protein>
    <recommendedName>
        <fullName evidence="2">Mitochondrial intermembrane space import and assembly protein 40</fullName>
    </recommendedName>
    <alternativeName>
        <fullName evidence="10">Mitochondrial import inner membrane translocase TIM40</fullName>
    </alternativeName>
</protein>